<evidence type="ECO:0000313" key="3">
    <source>
        <dbReference type="EMBL" id="KAJ4495914.1"/>
    </source>
</evidence>
<evidence type="ECO:0000313" key="4">
    <source>
        <dbReference type="Proteomes" id="UP001150238"/>
    </source>
</evidence>
<reference evidence="3" key="2">
    <citation type="journal article" date="2023" name="Proc. Natl. Acad. Sci. U.S.A.">
        <title>A global phylogenomic analysis of the shiitake genus Lentinula.</title>
        <authorList>
            <person name="Sierra-Patev S."/>
            <person name="Min B."/>
            <person name="Naranjo-Ortiz M."/>
            <person name="Looney B."/>
            <person name="Konkel Z."/>
            <person name="Slot J.C."/>
            <person name="Sakamoto Y."/>
            <person name="Steenwyk J.L."/>
            <person name="Rokas A."/>
            <person name="Carro J."/>
            <person name="Camarero S."/>
            <person name="Ferreira P."/>
            <person name="Molpeceres G."/>
            <person name="Ruiz-Duenas F.J."/>
            <person name="Serrano A."/>
            <person name="Henrissat B."/>
            <person name="Drula E."/>
            <person name="Hughes K.W."/>
            <person name="Mata J.L."/>
            <person name="Ishikawa N.K."/>
            <person name="Vargas-Isla R."/>
            <person name="Ushijima S."/>
            <person name="Smith C.A."/>
            <person name="Donoghue J."/>
            <person name="Ahrendt S."/>
            <person name="Andreopoulos W."/>
            <person name="He G."/>
            <person name="LaButti K."/>
            <person name="Lipzen A."/>
            <person name="Ng V."/>
            <person name="Riley R."/>
            <person name="Sandor L."/>
            <person name="Barry K."/>
            <person name="Martinez A.T."/>
            <person name="Xiao Y."/>
            <person name="Gibbons J.G."/>
            <person name="Terashima K."/>
            <person name="Grigoriev I.V."/>
            <person name="Hibbett D."/>
        </authorList>
    </citation>
    <scope>NUCLEOTIDE SEQUENCE</scope>
    <source>
        <strain evidence="3">Sp2 HRB7682 ss15</strain>
    </source>
</reference>
<evidence type="ECO:0000256" key="1">
    <source>
        <dbReference type="SAM" id="MobiDB-lite"/>
    </source>
</evidence>
<feature type="region of interest" description="Disordered" evidence="1">
    <location>
        <begin position="483"/>
        <end position="541"/>
    </location>
</feature>
<organism evidence="3 4">
    <name type="scientific">Lentinula lateritia</name>
    <dbReference type="NCBI Taxonomy" id="40482"/>
    <lineage>
        <taxon>Eukaryota</taxon>
        <taxon>Fungi</taxon>
        <taxon>Dikarya</taxon>
        <taxon>Basidiomycota</taxon>
        <taxon>Agaricomycotina</taxon>
        <taxon>Agaricomycetes</taxon>
        <taxon>Agaricomycetidae</taxon>
        <taxon>Agaricales</taxon>
        <taxon>Marasmiineae</taxon>
        <taxon>Omphalotaceae</taxon>
        <taxon>Lentinula</taxon>
    </lineage>
</organism>
<protein>
    <submittedName>
        <fullName evidence="3">Uncharacterized protein</fullName>
    </submittedName>
</protein>
<name>A0A9W9B1B3_9AGAR</name>
<comment type="caution">
    <text evidence="3">The sequence shown here is derived from an EMBL/GenBank/DDBJ whole genome shotgun (WGS) entry which is preliminary data.</text>
</comment>
<dbReference type="EMBL" id="JANVFS010000001">
    <property type="protein sequence ID" value="KAJ4495914.1"/>
    <property type="molecule type" value="Genomic_DNA"/>
</dbReference>
<proteinExistence type="predicted"/>
<reference evidence="3" key="1">
    <citation type="submission" date="2022-08" db="EMBL/GenBank/DDBJ databases">
        <authorList>
            <consortium name="DOE Joint Genome Institute"/>
            <person name="Min B."/>
            <person name="Riley R."/>
            <person name="Sierra-Patev S."/>
            <person name="Naranjo-Ortiz M."/>
            <person name="Looney B."/>
            <person name="Konkel Z."/>
            <person name="Slot J.C."/>
            <person name="Sakamoto Y."/>
            <person name="Steenwyk J.L."/>
            <person name="Rokas A."/>
            <person name="Carro J."/>
            <person name="Camarero S."/>
            <person name="Ferreira P."/>
            <person name="Molpeceres G."/>
            <person name="Ruiz-Duenas F.J."/>
            <person name="Serrano A."/>
            <person name="Henrissat B."/>
            <person name="Drula E."/>
            <person name="Hughes K.W."/>
            <person name="Mata J.L."/>
            <person name="Ishikawa N.K."/>
            <person name="Vargas-Isla R."/>
            <person name="Ushijima S."/>
            <person name="Smith C.A."/>
            <person name="Ahrendt S."/>
            <person name="Andreopoulos W."/>
            <person name="He G."/>
            <person name="Labutti K."/>
            <person name="Lipzen A."/>
            <person name="Ng V."/>
            <person name="Sandor L."/>
            <person name="Barry K."/>
            <person name="Martinez A.T."/>
            <person name="Xiao Y."/>
            <person name="Gibbons J.G."/>
            <person name="Terashima K."/>
            <person name="Hibbett D.S."/>
            <person name="Grigoriev I.V."/>
        </authorList>
    </citation>
    <scope>NUCLEOTIDE SEQUENCE</scope>
    <source>
        <strain evidence="3">Sp2 HRB7682 ss15</strain>
    </source>
</reference>
<feature type="compositionally biased region" description="Polar residues" evidence="1">
    <location>
        <begin position="522"/>
        <end position="531"/>
    </location>
</feature>
<keyword evidence="2" id="KW-0472">Membrane</keyword>
<feature type="compositionally biased region" description="Polar residues" evidence="1">
    <location>
        <begin position="499"/>
        <end position="511"/>
    </location>
</feature>
<dbReference type="Proteomes" id="UP001150238">
    <property type="component" value="Unassembled WGS sequence"/>
</dbReference>
<feature type="transmembrane region" description="Helical" evidence="2">
    <location>
        <begin position="399"/>
        <end position="417"/>
    </location>
</feature>
<feature type="transmembrane region" description="Helical" evidence="2">
    <location>
        <begin position="306"/>
        <end position="327"/>
    </location>
</feature>
<feature type="transmembrane region" description="Helical" evidence="2">
    <location>
        <begin position="339"/>
        <end position="356"/>
    </location>
</feature>
<accession>A0A9W9B1B3</accession>
<keyword evidence="2" id="KW-1133">Transmembrane helix</keyword>
<sequence>MSALFPQTCQITENPDIAGIGVRLSIYIPAILVTLNSGYVAAQVCVDGLTGKLSEYFSSASLRSSSEDSDSNPPSDIELVDLEAAAQPSQSSSSIGSDTSSWYSDGTNERNFERTSRGYLNYLSDHPHYFESSRSLERSLFLIGSAIIVSAFLDARHVTSSIGLPPYHALLVLNLSLLNNLAGSILLPFRIMAVCAEIWFGDREEEDVVLPDSLWNIAVFIDVFGLAVLQTLVIIAFGIWFWVSTTFFHSFSGYSMTVDKLLSSASFNPTISASSNGPSDPSQCLSQTIYWAFRNVPVESTLSLQIISLIFYIGTAVFPIFGPFVYVVPTIVIIRSVPLILAVMLSGVIYLFGIVLPRVTTRLIYILPPKFYHLHITIPYPRRRLFPTVLSPSAVSTKLIFFSIVISNLSTVLYLIISTEKTILINSASRSGPVVVSGKQWTYGQTLALLTTVIGVLMYVAELVGQWKEVLLQRRKRLRERENGEDVVDVAGDVDDPNGKTQTGDSGVRSENTGDDGKMFSRMSTGTQRRTCNQRERANSI</sequence>
<evidence type="ECO:0000256" key="2">
    <source>
        <dbReference type="SAM" id="Phobius"/>
    </source>
</evidence>
<feature type="compositionally biased region" description="Acidic residues" evidence="1">
    <location>
        <begin position="485"/>
        <end position="496"/>
    </location>
</feature>
<feature type="compositionally biased region" description="Low complexity" evidence="1">
    <location>
        <begin position="89"/>
        <end position="104"/>
    </location>
</feature>
<gene>
    <name evidence="3" type="ORF">C8J55DRAFT_7089</name>
</gene>
<feature type="region of interest" description="Disordered" evidence="1">
    <location>
        <begin position="85"/>
        <end position="108"/>
    </location>
</feature>
<feature type="transmembrane region" description="Helical" evidence="2">
    <location>
        <begin position="213"/>
        <end position="243"/>
    </location>
</feature>
<dbReference type="AlphaFoldDB" id="A0A9W9B1B3"/>
<keyword evidence="2" id="KW-0812">Transmembrane</keyword>